<dbReference type="EMBL" id="JAAAPO010000005">
    <property type="protein sequence ID" value="NBC37550.1"/>
    <property type="molecule type" value="Genomic_DNA"/>
</dbReference>
<dbReference type="SUPFAM" id="SSF54427">
    <property type="entry name" value="NTF2-like"/>
    <property type="match status" value="1"/>
</dbReference>
<protein>
    <submittedName>
        <fullName evidence="2">DUF4440 domain-containing protein</fullName>
    </submittedName>
</protein>
<comment type="caution">
    <text evidence="2">The sequence shown here is derived from an EMBL/GenBank/DDBJ whole genome shotgun (WGS) entry which is preliminary data.</text>
</comment>
<dbReference type="Proteomes" id="UP000753724">
    <property type="component" value="Unassembled WGS sequence"/>
</dbReference>
<feature type="domain" description="DUF4440" evidence="1">
    <location>
        <begin position="16"/>
        <end position="120"/>
    </location>
</feature>
<dbReference type="InterPro" id="IPR032710">
    <property type="entry name" value="NTF2-like_dom_sf"/>
</dbReference>
<evidence type="ECO:0000259" key="1">
    <source>
        <dbReference type="Pfam" id="PF14534"/>
    </source>
</evidence>
<dbReference type="RefSeq" id="WP_161719700.1">
    <property type="nucleotide sequence ID" value="NZ_JAAAPO010000005.1"/>
</dbReference>
<gene>
    <name evidence="2" type="ORF">GTZ99_13425</name>
</gene>
<dbReference type="Pfam" id="PF14534">
    <property type="entry name" value="DUF4440"/>
    <property type="match status" value="1"/>
</dbReference>
<evidence type="ECO:0000313" key="3">
    <source>
        <dbReference type="Proteomes" id="UP000753724"/>
    </source>
</evidence>
<dbReference type="Gene3D" id="3.10.450.50">
    <property type="match status" value="1"/>
</dbReference>
<accession>A0ABW9XG84</accession>
<dbReference type="InterPro" id="IPR027843">
    <property type="entry name" value="DUF4440"/>
</dbReference>
<keyword evidence="3" id="KW-1185">Reference proteome</keyword>
<organism evidence="2 3">
    <name type="scientific">Novosphingobium ovatum</name>
    <dbReference type="NCBI Taxonomy" id="1908523"/>
    <lineage>
        <taxon>Bacteria</taxon>
        <taxon>Pseudomonadati</taxon>
        <taxon>Pseudomonadota</taxon>
        <taxon>Alphaproteobacteria</taxon>
        <taxon>Sphingomonadales</taxon>
        <taxon>Sphingomonadaceae</taxon>
        <taxon>Novosphingobium</taxon>
    </lineage>
</organism>
<proteinExistence type="predicted"/>
<name>A0ABW9XG84_9SPHN</name>
<reference evidence="3" key="1">
    <citation type="submission" date="2020-01" db="EMBL/GenBank/DDBJ databases">
        <title>Sphingomonas sp. strain CSW-10.</title>
        <authorList>
            <person name="Chen W.-M."/>
        </authorList>
    </citation>
    <scope>NUCLEOTIDE SEQUENCE [LARGE SCALE GENOMIC DNA]</scope>
    <source>
        <strain evidence="3">FSY-8</strain>
    </source>
</reference>
<evidence type="ECO:0000313" key="2">
    <source>
        <dbReference type="EMBL" id="NBC37550.1"/>
    </source>
</evidence>
<sequence length="142" mass="15075">MTTASTPNAAADLAIRMQRAAFNRALAQGDLNAITAILHPNVTLITGSDSALLNGRKAQLQAWKREFGAAPAQRTNYVRTPDAIHVSPVEPIAMETGAWQGANATTGAVQASGRYAAKWRNLVPLGPAPQWVLMAEIFVTLA</sequence>